<feature type="compositionally biased region" description="Acidic residues" evidence="1">
    <location>
        <begin position="347"/>
        <end position="373"/>
    </location>
</feature>
<dbReference type="SMART" id="SM00717">
    <property type="entry name" value="SANT"/>
    <property type="match status" value="1"/>
</dbReference>
<evidence type="ECO:0000256" key="1">
    <source>
        <dbReference type="SAM" id="MobiDB-lite"/>
    </source>
</evidence>
<sequence length="780" mass="84784">MSQLISSGVSGKRVAPKVPTRRRAPPPAPPPKPPAAKQSTPIAISDSEDAPTTIIPPTPPRTQPTPVVEEQHVSRVSGSAPGGDPTPPPPPPREPTPPPARQSNPVPVVRTTTEPAPTSSRSHVEQQLRHVSPAKATEPVVPPVDTPPVVPSQPLPIAATDVPTDTVDTGRQHATTTDAQPTAPSEKQTRKRKSNAAAAKPVPKRQKKSSTKSNETVQANVNADAPITPAESSGQDAIPGTSPPSVEGPPVIQQTAPEAVMTKTKVGRVKKPTSKAAPKAKATSRKKSTPKSAEVVVEDEDQEPPAQENPVDEEELPDAAAILTKKPKTKKPRKKKAAPAPPVEEPATGEDQGEILEEQEPQEAEDEEDEGSDPELHEIDANTVQMFDITRRTYKYGKTSDRERKMAEINWDEVKRKRLEEVVRIESGQQTGKEKDKQKGKDKEKEKGKEGETGEGVVETTEGGEEGQAAEGEGNQTSPPPPSEPEADQEPPAEGLRLRVVNGQIVEDETSLQINHPTATASDALDGVIEEENDLTLRLNRFTYLNDRRRAPTERVPQWRQKSDPWGEENTERFYEELARWGTDFQLLAAMFPGKSRRMVKMKFNREERADPGRIGDALLGRFEKRSIMPVLPSLTTPGLTDDSLAPPLQLQPTATTPGPPPPTLAPPIILPIPASIKPLRPQMSLTHYATASGRSLEEFTKYEGYEHAQREMREDFREREVAMQVALEEERELARQGRLAAEMKEKVVKEGEGRRKGKGSGGARGRGRKKGIGTLGGSG</sequence>
<keyword evidence="4" id="KW-1185">Reference proteome</keyword>
<gene>
    <name evidence="3" type="ORF">LTR78_006464</name>
</gene>
<dbReference type="InterPro" id="IPR001005">
    <property type="entry name" value="SANT/Myb"/>
</dbReference>
<dbReference type="InterPro" id="IPR051412">
    <property type="entry name" value="Formin_Homology_Diaphanous_sf"/>
</dbReference>
<feature type="compositionally biased region" description="Polar residues" evidence="1">
    <location>
        <begin position="211"/>
        <end position="221"/>
    </location>
</feature>
<feature type="compositionally biased region" description="Low complexity" evidence="1">
    <location>
        <begin position="645"/>
        <end position="657"/>
    </location>
</feature>
<feature type="region of interest" description="Disordered" evidence="1">
    <location>
        <begin position="1"/>
        <end position="501"/>
    </location>
</feature>
<evidence type="ECO:0000259" key="2">
    <source>
        <dbReference type="SMART" id="SM00717"/>
    </source>
</evidence>
<evidence type="ECO:0000313" key="4">
    <source>
        <dbReference type="Proteomes" id="UP001274830"/>
    </source>
</evidence>
<feature type="compositionally biased region" description="Pro residues" evidence="1">
    <location>
        <begin position="25"/>
        <end position="34"/>
    </location>
</feature>
<dbReference type="Pfam" id="PF15963">
    <property type="entry name" value="Myb_DNA-bind_7"/>
    <property type="match status" value="1"/>
</dbReference>
<proteinExistence type="predicted"/>
<feature type="compositionally biased region" description="Pro residues" evidence="1">
    <location>
        <begin position="84"/>
        <end position="100"/>
    </location>
</feature>
<dbReference type="Proteomes" id="UP001274830">
    <property type="component" value="Unassembled WGS sequence"/>
</dbReference>
<dbReference type="PANTHER" id="PTHR45691">
    <property type="entry name" value="PROTEIN DIAPHANOUS"/>
    <property type="match status" value="1"/>
</dbReference>
<feature type="compositionally biased region" description="Basic and acidic residues" evidence="1">
    <location>
        <begin position="746"/>
        <end position="755"/>
    </location>
</feature>
<dbReference type="GO" id="GO:0005884">
    <property type="term" value="C:actin filament"/>
    <property type="evidence" value="ECO:0007669"/>
    <property type="project" value="TreeGrafter"/>
</dbReference>
<evidence type="ECO:0000313" key="3">
    <source>
        <dbReference type="EMBL" id="KAK3673560.1"/>
    </source>
</evidence>
<feature type="region of interest" description="Disordered" evidence="1">
    <location>
        <begin position="635"/>
        <end position="664"/>
    </location>
</feature>
<feature type="compositionally biased region" description="Low complexity" evidence="1">
    <location>
        <begin position="160"/>
        <end position="169"/>
    </location>
</feature>
<dbReference type="InterPro" id="IPR009057">
    <property type="entry name" value="Homeodomain-like_sf"/>
</dbReference>
<accession>A0AAE0WKU6</accession>
<feature type="compositionally biased region" description="Basic and acidic residues" evidence="1">
    <location>
        <begin position="432"/>
        <end position="452"/>
    </location>
</feature>
<feature type="region of interest" description="Disordered" evidence="1">
    <location>
        <begin position="746"/>
        <end position="780"/>
    </location>
</feature>
<reference evidence="3" key="1">
    <citation type="submission" date="2023-07" db="EMBL/GenBank/DDBJ databases">
        <title>Black Yeasts Isolated from many extreme environments.</title>
        <authorList>
            <person name="Coleine C."/>
            <person name="Stajich J.E."/>
            <person name="Selbmann L."/>
        </authorList>
    </citation>
    <scope>NUCLEOTIDE SEQUENCE</scope>
    <source>
        <strain evidence="3">CCFEE 5485</strain>
    </source>
</reference>
<organism evidence="3 4">
    <name type="scientific">Recurvomyces mirabilis</name>
    <dbReference type="NCBI Taxonomy" id="574656"/>
    <lineage>
        <taxon>Eukaryota</taxon>
        <taxon>Fungi</taxon>
        <taxon>Dikarya</taxon>
        <taxon>Ascomycota</taxon>
        <taxon>Pezizomycotina</taxon>
        <taxon>Dothideomycetes</taxon>
        <taxon>Dothideomycetidae</taxon>
        <taxon>Mycosphaerellales</taxon>
        <taxon>Teratosphaeriaceae</taxon>
        <taxon>Recurvomyces</taxon>
    </lineage>
</organism>
<comment type="caution">
    <text evidence="3">The sequence shown here is derived from an EMBL/GenBank/DDBJ whole genome shotgun (WGS) entry which is preliminary data.</text>
</comment>
<dbReference type="InterPro" id="IPR039467">
    <property type="entry name" value="TFIIIB_B''_Myb"/>
</dbReference>
<dbReference type="EMBL" id="JAUTXT010000024">
    <property type="protein sequence ID" value="KAK3673560.1"/>
    <property type="molecule type" value="Genomic_DNA"/>
</dbReference>
<dbReference type="SUPFAM" id="SSF46689">
    <property type="entry name" value="Homeodomain-like"/>
    <property type="match status" value="1"/>
</dbReference>
<dbReference type="GO" id="GO:0030041">
    <property type="term" value="P:actin filament polymerization"/>
    <property type="evidence" value="ECO:0007669"/>
    <property type="project" value="TreeGrafter"/>
</dbReference>
<feature type="compositionally biased region" description="Pro residues" evidence="1">
    <location>
        <begin position="140"/>
        <end position="154"/>
    </location>
</feature>
<feature type="compositionally biased region" description="Pro residues" evidence="1">
    <location>
        <begin position="54"/>
        <end position="63"/>
    </location>
</feature>
<dbReference type="AlphaFoldDB" id="A0AAE0WKU6"/>
<feature type="compositionally biased region" description="Polar residues" evidence="1">
    <location>
        <begin position="172"/>
        <end position="186"/>
    </location>
</feature>
<feature type="domain" description="Myb-like" evidence="2">
    <location>
        <begin position="562"/>
        <end position="610"/>
    </location>
</feature>
<protein>
    <recommendedName>
        <fullName evidence="2">Myb-like domain-containing protein</fullName>
    </recommendedName>
</protein>
<feature type="compositionally biased region" description="Basic and acidic residues" evidence="1">
    <location>
        <begin position="398"/>
        <end position="424"/>
    </location>
</feature>
<feature type="compositionally biased region" description="Polar residues" evidence="1">
    <location>
        <begin position="101"/>
        <end position="121"/>
    </location>
</feature>
<feature type="compositionally biased region" description="Basic residues" evidence="1">
    <location>
        <begin position="325"/>
        <end position="337"/>
    </location>
</feature>
<name>A0AAE0WKU6_9PEZI</name>
<feature type="compositionally biased region" description="Low complexity" evidence="1">
    <location>
        <begin position="455"/>
        <end position="474"/>
    </location>
</feature>
<dbReference type="PANTHER" id="PTHR45691:SF1">
    <property type="entry name" value="FH2 DOMAIN-CONTAINING PROTEIN 1-RELATED"/>
    <property type="match status" value="1"/>
</dbReference>